<dbReference type="EMBL" id="KZ502476">
    <property type="protein sequence ID" value="PKU78118.1"/>
    <property type="molecule type" value="Genomic_DNA"/>
</dbReference>
<gene>
    <name evidence="1" type="ORF">MA16_Dca013184</name>
</gene>
<protein>
    <submittedName>
        <fullName evidence="1">Uncharacterized protein</fullName>
    </submittedName>
</protein>
<name>A0A2I0WR28_9ASPA</name>
<proteinExistence type="predicted"/>
<reference evidence="1 2" key="2">
    <citation type="journal article" date="2017" name="Nature">
        <title>The Apostasia genome and the evolution of orchids.</title>
        <authorList>
            <person name="Zhang G.Q."/>
            <person name="Liu K.W."/>
            <person name="Li Z."/>
            <person name="Lohaus R."/>
            <person name="Hsiao Y.Y."/>
            <person name="Niu S.C."/>
            <person name="Wang J.Y."/>
            <person name="Lin Y.C."/>
            <person name="Xu Q."/>
            <person name="Chen L.J."/>
            <person name="Yoshida K."/>
            <person name="Fujiwara S."/>
            <person name="Wang Z.W."/>
            <person name="Zhang Y.Q."/>
            <person name="Mitsuda N."/>
            <person name="Wang M."/>
            <person name="Liu G.H."/>
            <person name="Pecoraro L."/>
            <person name="Huang H.X."/>
            <person name="Xiao X.J."/>
            <person name="Lin M."/>
            <person name="Wu X.Y."/>
            <person name="Wu W.L."/>
            <person name="Chen Y.Y."/>
            <person name="Chang S.B."/>
            <person name="Sakamoto S."/>
            <person name="Ohme-Takagi M."/>
            <person name="Yagi M."/>
            <person name="Zeng S.J."/>
            <person name="Shen C.Y."/>
            <person name="Yeh C.M."/>
            <person name="Luo Y.B."/>
            <person name="Tsai W.C."/>
            <person name="Van de Peer Y."/>
            <person name="Liu Z.J."/>
        </authorList>
    </citation>
    <scope>NUCLEOTIDE SEQUENCE [LARGE SCALE GENOMIC DNA]</scope>
    <source>
        <tissue evidence="1">The whole plant</tissue>
    </source>
</reference>
<evidence type="ECO:0000313" key="2">
    <source>
        <dbReference type="Proteomes" id="UP000233837"/>
    </source>
</evidence>
<organism evidence="1 2">
    <name type="scientific">Dendrobium catenatum</name>
    <dbReference type="NCBI Taxonomy" id="906689"/>
    <lineage>
        <taxon>Eukaryota</taxon>
        <taxon>Viridiplantae</taxon>
        <taxon>Streptophyta</taxon>
        <taxon>Embryophyta</taxon>
        <taxon>Tracheophyta</taxon>
        <taxon>Spermatophyta</taxon>
        <taxon>Magnoliopsida</taxon>
        <taxon>Liliopsida</taxon>
        <taxon>Asparagales</taxon>
        <taxon>Orchidaceae</taxon>
        <taxon>Epidendroideae</taxon>
        <taxon>Malaxideae</taxon>
        <taxon>Dendrobiinae</taxon>
        <taxon>Dendrobium</taxon>
    </lineage>
</organism>
<sequence length="170" mass="18468">MVLLFHGWIDRRLAGSPAALRGANGAEALSSFGGLDKLQEKFFGSGFKEKPLTINEGGLLGKKEIPIPVSGKGKGVIKEVCLDLLEATPTRDREEKVISNLKNTEATKSNEIGYAEEGEILEIDKGFIINVDALCEEKPVTKQDADKGLSNSNMVVVGRHSYEKKVKLVK</sequence>
<dbReference type="AlphaFoldDB" id="A0A2I0WR28"/>
<keyword evidence="2" id="KW-1185">Reference proteome</keyword>
<evidence type="ECO:0000313" key="1">
    <source>
        <dbReference type="EMBL" id="PKU78118.1"/>
    </source>
</evidence>
<reference evidence="1 2" key="1">
    <citation type="journal article" date="2016" name="Sci. Rep.">
        <title>The Dendrobium catenatum Lindl. genome sequence provides insights into polysaccharide synthase, floral development and adaptive evolution.</title>
        <authorList>
            <person name="Zhang G.Q."/>
            <person name="Xu Q."/>
            <person name="Bian C."/>
            <person name="Tsai W.C."/>
            <person name="Yeh C.M."/>
            <person name="Liu K.W."/>
            <person name="Yoshida K."/>
            <person name="Zhang L.S."/>
            <person name="Chang S.B."/>
            <person name="Chen F."/>
            <person name="Shi Y."/>
            <person name="Su Y.Y."/>
            <person name="Zhang Y.Q."/>
            <person name="Chen L.J."/>
            <person name="Yin Y."/>
            <person name="Lin M."/>
            <person name="Huang H."/>
            <person name="Deng H."/>
            <person name="Wang Z.W."/>
            <person name="Zhu S.L."/>
            <person name="Zhao X."/>
            <person name="Deng C."/>
            <person name="Niu S.C."/>
            <person name="Huang J."/>
            <person name="Wang M."/>
            <person name="Liu G.H."/>
            <person name="Yang H.J."/>
            <person name="Xiao X.J."/>
            <person name="Hsiao Y.Y."/>
            <person name="Wu W.L."/>
            <person name="Chen Y.Y."/>
            <person name="Mitsuda N."/>
            <person name="Ohme-Takagi M."/>
            <person name="Luo Y.B."/>
            <person name="Van de Peer Y."/>
            <person name="Liu Z.J."/>
        </authorList>
    </citation>
    <scope>NUCLEOTIDE SEQUENCE [LARGE SCALE GENOMIC DNA]</scope>
    <source>
        <tissue evidence="1">The whole plant</tissue>
    </source>
</reference>
<accession>A0A2I0WR28</accession>
<dbReference type="Proteomes" id="UP000233837">
    <property type="component" value="Unassembled WGS sequence"/>
</dbReference>